<protein>
    <submittedName>
        <fullName evidence="2">Uncharacterized protein</fullName>
    </submittedName>
</protein>
<dbReference type="EMBL" id="ML170161">
    <property type="protein sequence ID" value="TDL26722.1"/>
    <property type="molecule type" value="Genomic_DNA"/>
</dbReference>
<keyword evidence="1" id="KW-0812">Transmembrane</keyword>
<evidence type="ECO:0000313" key="3">
    <source>
        <dbReference type="Proteomes" id="UP000294933"/>
    </source>
</evidence>
<dbReference type="OrthoDB" id="661283at2759"/>
<evidence type="ECO:0000256" key="1">
    <source>
        <dbReference type="SAM" id="Phobius"/>
    </source>
</evidence>
<organism evidence="2 3">
    <name type="scientific">Rickenella mellea</name>
    <dbReference type="NCBI Taxonomy" id="50990"/>
    <lineage>
        <taxon>Eukaryota</taxon>
        <taxon>Fungi</taxon>
        <taxon>Dikarya</taxon>
        <taxon>Basidiomycota</taxon>
        <taxon>Agaricomycotina</taxon>
        <taxon>Agaricomycetes</taxon>
        <taxon>Hymenochaetales</taxon>
        <taxon>Rickenellaceae</taxon>
        <taxon>Rickenella</taxon>
    </lineage>
</organism>
<name>A0A4Y7QHZ5_9AGAM</name>
<feature type="transmembrane region" description="Helical" evidence="1">
    <location>
        <begin position="155"/>
        <end position="180"/>
    </location>
</feature>
<evidence type="ECO:0000313" key="2">
    <source>
        <dbReference type="EMBL" id="TDL26722.1"/>
    </source>
</evidence>
<dbReference type="Proteomes" id="UP000294933">
    <property type="component" value="Unassembled WGS sequence"/>
</dbReference>
<dbReference type="AlphaFoldDB" id="A0A4Y7QHZ5"/>
<sequence length="189" mass="20966">MKRKFISRRSASRKAMKARNDCMEEMRRDSSPLGLLLARIRKREGKSLEQLLDRYSARRYHVPFEKLDKHEKDFASAMLVEGSGRSDIVANRVVACYPFLCSFAVFFAIVASIHTVNKSPDVLKELVHQICSWGLGFAGNKLGDRAGRAVNIGPLIVVICVVIGGYVGANIGNGVVLQWADDDDLTVIV</sequence>
<keyword evidence="3" id="KW-1185">Reference proteome</keyword>
<dbReference type="VEuPathDB" id="FungiDB:BD410DRAFT_783834"/>
<keyword evidence="1" id="KW-1133">Transmembrane helix</keyword>
<proteinExistence type="predicted"/>
<feature type="transmembrane region" description="Helical" evidence="1">
    <location>
        <begin position="94"/>
        <end position="114"/>
    </location>
</feature>
<keyword evidence="1" id="KW-0472">Membrane</keyword>
<accession>A0A4Y7QHZ5</accession>
<reference evidence="2 3" key="1">
    <citation type="submission" date="2018-06" db="EMBL/GenBank/DDBJ databases">
        <title>A transcriptomic atlas of mushroom development highlights an independent origin of complex multicellularity.</title>
        <authorList>
            <consortium name="DOE Joint Genome Institute"/>
            <person name="Krizsan K."/>
            <person name="Almasi E."/>
            <person name="Merenyi Z."/>
            <person name="Sahu N."/>
            <person name="Viragh M."/>
            <person name="Koszo T."/>
            <person name="Mondo S."/>
            <person name="Kiss B."/>
            <person name="Balint B."/>
            <person name="Kues U."/>
            <person name="Barry K."/>
            <person name="Hegedus J.C."/>
            <person name="Henrissat B."/>
            <person name="Johnson J."/>
            <person name="Lipzen A."/>
            <person name="Ohm R."/>
            <person name="Nagy I."/>
            <person name="Pangilinan J."/>
            <person name="Yan J."/>
            <person name="Xiong Y."/>
            <person name="Grigoriev I.V."/>
            <person name="Hibbett D.S."/>
            <person name="Nagy L.G."/>
        </authorList>
    </citation>
    <scope>NUCLEOTIDE SEQUENCE [LARGE SCALE GENOMIC DNA]</scope>
    <source>
        <strain evidence="2 3">SZMC22713</strain>
    </source>
</reference>
<gene>
    <name evidence="2" type="ORF">BD410DRAFT_783834</name>
</gene>